<gene>
    <name evidence="1" type="ORF">C5F50_06870</name>
</gene>
<reference evidence="1 2" key="1">
    <citation type="submission" date="2018-02" db="EMBL/GenBank/DDBJ databases">
        <title>Complete genome of Nitrosopumilus ureaphilus PS0.</title>
        <authorList>
            <person name="Qin W."/>
            <person name="Zheng Y."/>
            <person name="Stahl D.A."/>
        </authorList>
    </citation>
    <scope>NUCLEOTIDE SEQUENCE [LARGE SCALE GENOMIC DNA]</scope>
    <source>
        <strain evidence="1 2">PS0</strain>
    </source>
</reference>
<dbReference type="EMBL" id="CP026995">
    <property type="protein sequence ID" value="QLH06829.1"/>
    <property type="molecule type" value="Genomic_DNA"/>
</dbReference>
<organism evidence="1 2">
    <name type="scientific">Nitrosopumilus ureiphilus</name>
    <dbReference type="NCBI Taxonomy" id="1470067"/>
    <lineage>
        <taxon>Archaea</taxon>
        <taxon>Nitrososphaerota</taxon>
        <taxon>Nitrososphaeria</taxon>
        <taxon>Nitrosopumilales</taxon>
        <taxon>Nitrosopumilaceae</taxon>
        <taxon>Nitrosopumilus</taxon>
    </lineage>
</organism>
<protein>
    <submittedName>
        <fullName evidence="1">Uncharacterized protein</fullName>
    </submittedName>
</protein>
<dbReference type="Proteomes" id="UP000509478">
    <property type="component" value="Chromosome"/>
</dbReference>
<dbReference type="AlphaFoldDB" id="A0A7D5MA50"/>
<evidence type="ECO:0000313" key="1">
    <source>
        <dbReference type="EMBL" id="QLH06829.1"/>
    </source>
</evidence>
<dbReference type="KEGG" id="nue:C5F50_06870"/>
<name>A0A7D5MA50_9ARCH</name>
<proteinExistence type="predicted"/>
<keyword evidence="2" id="KW-1185">Reference proteome</keyword>
<sequence length="167" mass="19489">MSSFFIPNLLSEAYGVKLSITEIRCKNHLPNYIKLGEINYKERYKNNRVVDNCIKLFKDSKSGLYFDPSKVIITKNSNTSFKMIYDKLVGEKYHIIKYQVCNNEEKTKQKILFQSSSEKSLIILPKYLAPNQCTYFWTEVVSGNVDSITISWDTGNEKSLKIRKTFR</sequence>
<accession>A0A7D5MA50</accession>
<evidence type="ECO:0000313" key="2">
    <source>
        <dbReference type="Proteomes" id="UP000509478"/>
    </source>
</evidence>